<keyword evidence="11" id="KW-1185">Reference proteome</keyword>
<evidence type="ECO:0000256" key="1">
    <source>
        <dbReference type="ARBA" id="ARBA00004114"/>
    </source>
</evidence>
<reference evidence="10 11" key="1">
    <citation type="journal article" date="2022" name="Gigascience">
        <title>A chromosome-level genome assembly and annotation of the desert horned lizard, Phrynosoma platyrhinos, provides insight into chromosomal rearrangements among reptiles.</title>
        <authorList>
            <person name="Koochekian N."/>
            <person name="Ascanio A."/>
            <person name="Farleigh K."/>
            <person name="Card D.C."/>
            <person name="Schield D.R."/>
            <person name="Castoe T.A."/>
            <person name="Jezkova T."/>
        </authorList>
    </citation>
    <scope>NUCLEOTIDE SEQUENCE [LARGE SCALE GENOMIC DNA]</scope>
    <source>
        <strain evidence="10">NK-2021</strain>
    </source>
</reference>
<feature type="compositionally biased region" description="Polar residues" evidence="9">
    <location>
        <begin position="81"/>
        <end position="95"/>
    </location>
</feature>
<proteinExistence type="inferred from homology"/>
<evidence type="ECO:0000256" key="2">
    <source>
        <dbReference type="ARBA" id="ARBA00009485"/>
    </source>
</evidence>
<feature type="compositionally biased region" description="Polar residues" evidence="9">
    <location>
        <begin position="471"/>
        <end position="483"/>
    </location>
</feature>
<evidence type="ECO:0000313" key="10">
    <source>
        <dbReference type="EMBL" id="KAH0622116.1"/>
    </source>
</evidence>
<dbReference type="Proteomes" id="UP000826234">
    <property type="component" value="Unassembled WGS sequence"/>
</dbReference>
<evidence type="ECO:0000256" key="4">
    <source>
        <dbReference type="ARBA" id="ARBA00022490"/>
    </source>
</evidence>
<feature type="region of interest" description="Disordered" evidence="9">
    <location>
        <begin position="118"/>
        <end position="144"/>
    </location>
</feature>
<name>A0ABQ7SXS0_PHRPL</name>
<gene>
    <name evidence="10" type="ORF">JD844_024130</name>
</gene>
<feature type="compositionally biased region" description="Basic and acidic residues" evidence="9">
    <location>
        <begin position="201"/>
        <end position="223"/>
    </location>
</feature>
<evidence type="ECO:0000256" key="8">
    <source>
        <dbReference type="ARBA" id="ARBA00023212"/>
    </source>
</evidence>
<evidence type="ECO:0000256" key="7">
    <source>
        <dbReference type="ARBA" id="ARBA00023054"/>
    </source>
</evidence>
<keyword evidence="6" id="KW-0970">Cilium biogenesis/degradation</keyword>
<accession>A0ABQ7SXS0</accession>
<dbReference type="PANTHER" id="PTHR34031">
    <property type="entry name" value="CENTROSOMAL PROTEIN OF 162 KDA"/>
    <property type="match status" value="1"/>
</dbReference>
<feature type="region of interest" description="Disordered" evidence="9">
    <location>
        <begin position="201"/>
        <end position="252"/>
    </location>
</feature>
<keyword evidence="5" id="KW-0493">Microtubule</keyword>
<feature type="compositionally biased region" description="Acidic residues" evidence="9">
    <location>
        <begin position="224"/>
        <end position="233"/>
    </location>
</feature>
<comment type="caution">
    <text evidence="10">The sequence shown here is derived from an EMBL/GenBank/DDBJ whole genome shotgun (WGS) entry which is preliminary data.</text>
</comment>
<keyword evidence="8" id="KW-0206">Cytoskeleton</keyword>
<feature type="region of interest" description="Disordered" evidence="9">
    <location>
        <begin position="39"/>
        <end position="95"/>
    </location>
</feature>
<evidence type="ECO:0000256" key="3">
    <source>
        <dbReference type="ARBA" id="ARBA00021406"/>
    </source>
</evidence>
<organism evidence="10 11">
    <name type="scientific">Phrynosoma platyrhinos</name>
    <name type="common">Desert horned lizard</name>
    <dbReference type="NCBI Taxonomy" id="52577"/>
    <lineage>
        <taxon>Eukaryota</taxon>
        <taxon>Metazoa</taxon>
        <taxon>Chordata</taxon>
        <taxon>Craniata</taxon>
        <taxon>Vertebrata</taxon>
        <taxon>Euteleostomi</taxon>
        <taxon>Lepidosauria</taxon>
        <taxon>Squamata</taxon>
        <taxon>Bifurcata</taxon>
        <taxon>Unidentata</taxon>
        <taxon>Episquamata</taxon>
        <taxon>Toxicofera</taxon>
        <taxon>Iguania</taxon>
        <taxon>Phrynosomatidae</taxon>
        <taxon>Phrynosomatinae</taxon>
        <taxon>Phrynosoma</taxon>
    </lineage>
</organism>
<feature type="region of interest" description="Disordered" evidence="9">
    <location>
        <begin position="431"/>
        <end position="485"/>
    </location>
</feature>
<feature type="compositionally biased region" description="Polar residues" evidence="9">
    <location>
        <begin position="119"/>
        <end position="139"/>
    </location>
</feature>
<feature type="compositionally biased region" description="Basic and acidic residues" evidence="9">
    <location>
        <begin position="455"/>
        <end position="470"/>
    </location>
</feature>
<dbReference type="PANTHER" id="PTHR34031:SF1">
    <property type="entry name" value="CENTROSOMAL PROTEIN OF 162 KDA"/>
    <property type="match status" value="1"/>
</dbReference>
<keyword evidence="4" id="KW-0963">Cytoplasm</keyword>
<dbReference type="EMBL" id="JAIPUX010003289">
    <property type="protein sequence ID" value="KAH0622116.1"/>
    <property type="molecule type" value="Genomic_DNA"/>
</dbReference>
<comment type="subcellular location">
    <subcellularLocation>
        <location evidence="1">Cytoplasm</location>
        <location evidence="1">Cytoskeleton</location>
        <location evidence="1">Microtubule organizing center</location>
        <location evidence="1">Centrosome</location>
        <location evidence="1">Centriole</location>
    </subcellularLocation>
</comment>
<protein>
    <recommendedName>
        <fullName evidence="3">Centrosomal protein of 162 kDa</fullName>
    </recommendedName>
</protein>
<evidence type="ECO:0000313" key="11">
    <source>
        <dbReference type="Proteomes" id="UP000826234"/>
    </source>
</evidence>
<evidence type="ECO:0000256" key="6">
    <source>
        <dbReference type="ARBA" id="ARBA00022794"/>
    </source>
</evidence>
<feature type="compositionally biased region" description="Basic and acidic residues" evidence="9">
    <location>
        <begin position="59"/>
        <end position="79"/>
    </location>
</feature>
<comment type="similarity">
    <text evidence="2">Belongs to the CEP162 family.</text>
</comment>
<sequence>MILFLIQSLSDDSLGNEPGGKSTVPETIGLAKKKQPLPWWISEDDSDDVPKTNKFIKQGNEKKSIGDKDKMAEDGEEKMALSNNLSGKHGTSGSFLKSKRLSQSLVEVDEDHVEGIQLHQPSGASVSLSKDSLETNDSVVASGPKENILGIGLDTLEEEEEKERFFADLEKGASSTIDYSKLNKELDSNDSEMLQALLRNHSEVKQVEEENEDEPRNHEKSGDYSEDFEEDSESNQGNKGEQAVLSESKEEKTGMLAKVVLLDSQDSALEIQKASEHQDDVLTEHHLSKEVVADEINRTSVSCGQTNSDIEALHQAYCHIEQSLGDTDEQKTHTDKMDTSEKLIKEVSQNKEDCPPNTSNTDSDLPTIEELMKPIKADASFVRGYDLEPPSSAKVTHDSTDELVSHLPFKEPQNDISYMEKQSFGTLNHHSEQENISIQPEVKKDSEEDTPQQRAGKDKLANKVKQDTCRENTLPNSSPLHQNNKPDKCLKLALLKYSTHFFPIKETSGTKVIQTGKDSASMKRNYCATHGESSASNIQEQVKESDLFIHNYNVSYS</sequence>
<evidence type="ECO:0000256" key="9">
    <source>
        <dbReference type="SAM" id="MobiDB-lite"/>
    </source>
</evidence>
<evidence type="ECO:0000256" key="5">
    <source>
        <dbReference type="ARBA" id="ARBA00022701"/>
    </source>
</evidence>
<keyword evidence="7" id="KW-0175">Coiled coil</keyword>
<dbReference type="InterPro" id="IPR038774">
    <property type="entry name" value="CEP162-like"/>
</dbReference>